<comment type="caution">
    <text evidence="1">The sequence shown here is derived from an EMBL/GenBank/DDBJ whole genome shotgun (WGS) entry which is preliminary data.</text>
</comment>
<evidence type="ECO:0000313" key="1">
    <source>
        <dbReference type="EMBL" id="RII96534.1"/>
    </source>
</evidence>
<organism evidence="1 2">
    <name type="scientific">Clavibacter michiganensis</name>
    <dbReference type="NCBI Taxonomy" id="28447"/>
    <lineage>
        <taxon>Bacteria</taxon>
        <taxon>Bacillati</taxon>
        <taxon>Actinomycetota</taxon>
        <taxon>Actinomycetes</taxon>
        <taxon>Micrococcales</taxon>
        <taxon>Microbacteriaceae</taxon>
        <taxon>Clavibacter</taxon>
    </lineage>
</organism>
<proteinExistence type="predicted"/>
<protein>
    <submittedName>
        <fullName evidence="1">4-phosphopantetheinyl transferase</fullName>
    </submittedName>
</protein>
<reference evidence="1 2" key="1">
    <citation type="submission" date="2018-08" db="EMBL/GenBank/DDBJ databases">
        <title>Genome Sequence of Clavibacter michiganensis Subspecies type strains, and the Atypical Peach-Colored Strains Isolated from Tomato.</title>
        <authorList>
            <person name="Osdaghi E."/>
            <person name="Portier P."/>
            <person name="Briand M."/>
            <person name="Jacques M.-A."/>
        </authorList>
    </citation>
    <scope>NUCLEOTIDE SEQUENCE [LARGE SCALE GENOMIC DNA]</scope>
    <source>
        <strain evidence="1 2">CFBP 7493</strain>
    </source>
</reference>
<dbReference type="EMBL" id="QWEC01000174">
    <property type="protein sequence ID" value="RII96534.1"/>
    <property type="molecule type" value="Genomic_DNA"/>
</dbReference>
<feature type="non-terminal residue" evidence="1">
    <location>
        <position position="42"/>
    </location>
</feature>
<dbReference type="AlphaFoldDB" id="A0A399NRC4"/>
<dbReference type="GO" id="GO:0016740">
    <property type="term" value="F:transferase activity"/>
    <property type="evidence" value="ECO:0007669"/>
    <property type="project" value="UniProtKB-KW"/>
</dbReference>
<dbReference type="Proteomes" id="UP000266298">
    <property type="component" value="Unassembled WGS sequence"/>
</dbReference>
<accession>A0A399NRC4</accession>
<keyword evidence="1" id="KW-0808">Transferase</keyword>
<gene>
    <name evidence="1" type="ORF">DZF96_11020</name>
</gene>
<sequence>MIPAPAVMHVAVARVAETADRAARTAAGRVALRTLVAGVAGA</sequence>
<evidence type="ECO:0000313" key="2">
    <source>
        <dbReference type="Proteomes" id="UP000266298"/>
    </source>
</evidence>
<name>A0A399NRC4_9MICO</name>